<evidence type="ECO:0000313" key="1">
    <source>
        <dbReference type="EMBL" id="KAG9469519.1"/>
    </source>
</evidence>
<protein>
    <submittedName>
        <fullName evidence="1">Uncharacterized protein</fullName>
    </submittedName>
</protein>
<dbReference type="AlphaFoldDB" id="A0A8J6JZC1"/>
<evidence type="ECO:0000313" key="2">
    <source>
        <dbReference type="Proteomes" id="UP000770717"/>
    </source>
</evidence>
<accession>A0A8J6JZC1</accession>
<keyword evidence="2" id="KW-1185">Reference proteome</keyword>
<sequence length="103" mass="12080">MYSHVQLYCFAGKMIHILCLYKYIGLKGQLYKIRISIKIIRLEKKTGTPKILRMNTPQYYISFTSTNLCTKEPGLPVSLHYGRRTTCKLEELKVSKLFERNCL</sequence>
<name>A0A8J6JZC1_ELECQ</name>
<comment type="caution">
    <text evidence="1">The sequence shown here is derived from an EMBL/GenBank/DDBJ whole genome shotgun (WGS) entry which is preliminary data.</text>
</comment>
<dbReference type="Proteomes" id="UP000770717">
    <property type="component" value="Unassembled WGS sequence"/>
</dbReference>
<gene>
    <name evidence="1" type="ORF">GDO78_020302</name>
</gene>
<dbReference type="EMBL" id="WNTK01000497">
    <property type="protein sequence ID" value="KAG9469519.1"/>
    <property type="molecule type" value="Genomic_DNA"/>
</dbReference>
<reference evidence="1" key="1">
    <citation type="thesis" date="2020" institute="ProQuest LLC" country="789 East Eisenhower Parkway, Ann Arbor, MI, USA">
        <title>Comparative Genomics and Chromosome Evolution.</title>
        <authorList>
            <person name="Mudd A.B."/>
        </authorList>
    </citation>
    <scope>NUCLEOTIDE SEQUENCE</scope>
    <source>
        <strain evidence="1">HN-11 Male</strain>
        <tissue evidence="1">Kidney and liver</tissue>
    </source>
</reference>
<organism evidence="1 2">
    <name type="scientific">Eleutherodactylus coqui</name>
    <name type="common">Puerto Rican coqui</name>
    <dbReference type="NCBI Taxonomy" id="57060"/>
    <lineage>
        <taxon>Eukaryota</taxon>
        <taxon>Metazoa</taxon>
        <taxon>Chordata</taxon>
        <taxon>Craniata</taxon>
        <taxon>Vertebrata</taxon>
        <taxon>Euteleostomi</taxon>
        <taxon>Amphibia</taxon>
        <taxon>Batrachia</taxon>
        <taxon>Anura</taxon>
        <taxon>Neobatrachia</taxon>
        <taxon>Hyloidea</taxon>
        <taxon>Eleutherodactylidae</taxon>
        <taxon>Eleutherodactylinae</taxon>
        <taxon>Eleutherodactylus</taxon>
        <taxon>Eleutherodactylus</taxon>
    </lineage>
</organism>
<proteinExistence type="predicted"/>